<dbReference type="InterPro" id="IPR051531">
    <property type="entry name" value="N-acetyltransferase"/>
</dbReference>
<dbReference type="Pfam" id="PF13302">
    <property type="entry name" value="Acetyltransf_3"/>
    <property type="match status" value="1"/>
</dbReference>
<reference evidence="3" key="2">
    <citation type="journal article" date="2016" name="Genome Announc.">
        <title>Draft Genome Sequences of Two Novel Amoeba-Resistant Intranuclear Bacteria, 'Candidatus Berkiella cookevillensis' and 'Candidatus Berkiella aquae'.</title>
        <authorList>
            <person name="Mehari Y.T."/>
            <person name="Arivett B.A."/>
            <person name="Farone A.L."/>
            <person name="Gunderson J.H."/>
            <person name="Farone M.B."/>
        </authorList>
    </citation>
    <scope>NUCLEOTIDE SEQUENCE</scope>
    <source>
        <strain evidence="3">CC99</strain>
    </source>
</reference>
<sequence>MYIETNRITIREFKIDDLNDLYKILSNPRVMRYSVHGSYTLAQTETLLKETISSYKKQFYGIYAVELKENQKMIGFFGLSPQEINDKTEIELGYRFAEEYWGNGFATEGAIACIHYVFENLNLERIISIIDPQNIGSVRVAEKAGLVHECEANYHNFYVHVYSIHK</sequence>
<dbReference type="PANTHER" id="PTHR43792:SF1">
    <property type="entry name" value="N-ACETYLTRANSFERASE DOMAIN-CONTAINING PROTEIN"/>
    <property type="match status" value="1"/>
</dbReference>
<organism evidence="2">
    <name type="scientific">Candidatus Berkiella cookevillensis</name>
    <dbReference type="NCBI Taxonomy" id="437022"/>
    <lineage>
        <taxon>Bacteria</taxon>
        <taxon>Pseudomonadati</taxon>
        <taxon>Pseudomonadota</taxon>
        <taxon>Gammaproteobacteria</taxon>
        <taxon>Candidatus Berkiellales</taxon>
        <taxon>Candidatus Berkiellaceae</taxon>
        <taxon>Candidatus Berkiella</taxon>
    </lineage>
</organism>
<dbReference type="EMBL" id="LKHV01000007">
    <property type="protein sequence ID" value="KRG18324.1"/>
    <property type="molecule type" value="Genomic_DNA"/>
</dbReference>
<evidence type="ECO:0000259" key="1">
    <source>
        <dbReference type="PROSITE" id="PS51186"/>
    </source>
</evidence>
<dbReference type="GO" id="GO:0016747">
    <property type="term" value="F:acyltransferase activity, transferring groups other than amino-acyl groups"/>
    <property type="evidence" value="ECO:0007669"/>
    <property type="project" value="InterPro"/>
</dbReference>
<reference evidence="3" key="3">
    <citation type="submission" date="2021-06" db="EMBL/GenBank/DDBJ databases">
        <title>Genomic Description and Analysis of Intracellular Bacteria, Candidatus Berkiella cookevillensis and Candidatus Berkiella aquae.</title>
        <authorList>
            <person name="Kidane D.T."/>
            <person name="Mehari Y.T."/>
            <person name="Rice F.C."/>
            <person name="Arivett B.A."/>
            <person name="Farone A.L."/>
            <person name="Berk S.G."/>
            <person name="Farone M.B."/>
        </authorList>
    </citation>
    <scope>NUCLEOTIDE SEQUENCE</scope>
    <source>
        <strain evidence="3">CC99</strain>
    </source>
</reference>
<evidence type="ECO:0000313" key="4">
    <source>
        <dbReference type="Proteomes" id="UP000051494"/>
    </source>
</evidence>
<keyword evidence="2" id="KW-0418">Kinase</keyword>
<protein>
    <submittedName>
        <fullName evidence="2">Anhydro-N-acetylmuramic acid kinase</fullName>
    </submittedName>
    <submittedName>
        <fullName evidence="3">GNAT family N-acetyltransferase</fullName>
    </submittedName>
</protein>
<dbReference type="InterPro" id="IPR016181">
    <property type="entry name" value="Acyl_CoA_acyltransferase"/>
</dbReference>
<dbReference type="RefSeq" id="WP_057624628.1">
    <property type="nucleotide sequence ID" value="NZ_LKHV02000001.1"/>
</dbReference>
<evidence type="ECO:0000313" key="2">
    <source>
        <dbReference type="EMBL" id="KRG18324.1"/>
    </source>
</evidence>
<dbReference type="EMBL" id="LKHV02000001">
    <property type="protein sequence ID" value="MCS5708087.1"/>
    <property type="molecule type" value="Genomic_DNA"/>
</dbReference>
<keyword evidence="2" id="KW-0808">Transferase</keyword>
<dbReference type="Proteomes" id="UP000051494">
    <property type="component" value="Unassembled WGS sequence"/>
</dbReference>
<dbReference type="SUPFAM" id="SSF55729">
    <property type="entry name" value="Acyl-CoA N-acyltransferases (Nat)"/>
    <property type="match status" value="1"/>
</dbReference>
<keyword evidence="4" id="KW-1185">Reference proteome</keyword>
<accession>A0A0Q9YNC2</accession>
<gene>
    <name evidence="3" type="ORF">CC99x_004135</name>
    <name evidence="2" type="ORF">CC99x_01536</name>
</gene>
<reference evidence="2" key="1">
    <citation type="submission" date="2015-09" db="EMBL/GenBank/DDBJ databases">
        <title>Draft Genome Sequences of Two Novel Amoeba-resistant Intranuclear Bacteria, Candidatus Berkiella cookevillensis and Candidatus Berkiella aquae.</title>
        <authorList>
            <person name="Mehari Y.T."/>
            <person name="Arivett B.A."/>
            <person name="Farone A.L."/>
            <person name="Gunderson J.H."/>
            <person name="Farone M.B."/>
        </authorList>
    </citation>
    <scope>NUCLEOTIDE SEQUENCE [LARGE SCALE GENOMIC DNA]</scope>
    <source>
        <strain evidence="2">CC99</strain>
    </source>
</reference>
<dbReference type="OrthoDB" id="9801656at2"/>
<dbReference type="STRING" id="437022.CC99x_01536"/>
<feature type="domain" description="N-acetyltransferase" evidence="1">
    <location>
        <begin position="8"/>
        <end position="166"/>
    </location>
</feature>
<dbReference type="GO" id="GO:0016301">
    <property type="term" value="F:kinase activity"/>
    <property type="evidence" value="ECO:0007669"/>
    <property type="project" value="UniProtKB-KW"/>
</dbReference>
<comment type="caution">
    <text evidence="2">The sequence shown here is derived from an EMBL/GenBank/DDBJ whole genome shotgun (WGS) entry which is preliminary data.</text>
</comment>
<dbReference type="InterPro" id="IPR000182">
    <property type="entry name" value="GNAT_dom"/>
</dbReference>
<dbReference type="PROSITE" id="PS51186">
    <property type="entry name" value="GNAT"/>
    <property type="match status" value="1"/>
</dbReference>
<name>A0A0Q9YNC2_9GAMM</name>
<dbReference type="AlphaFoldDB" id="A0A0Q9YNC2"/>
<evidence type="ECO:0000313" key="3">
    <source>
        <dbReference type="EMBL" id="MCS5708087.1"/>
    </source>
</evidence>
<proteinExistence type="predicted"/>
<dbReference type="PANTHER" id="PTHR43792">
    <property type="entry name" value="GNAT FAMILY, PUTATIVE (AFU_ORTHOLOGUE AFUA_3G00765)-RELATED-RELATED"/>
    <property type="match status" value="1"/>
</dbReference>
<dbReference type="Gene3D" id="3.40.630.30">
    <property type="match status" value="1"/>
</dbReference>